<evidence type="ECO:0000313" key="4">
    <source>
        <dbReference type="Proteomes" id="UP000015241"/>
    </source>
</evidence>
<evidence type="ECO:0000259" key="2">
    <source>
        <dbReference type="Pfam" id="PF12770"/>
    </source>
</evidence>
<dbReference type="PANTHER" id="PTHR19959">
    <property type="entry name" value="KINESIN LIGHT CHAIN"/>
    <property type="match status" value="1"/>
</dbReference>
<reference evidence="3 4" key="1">
    <citation type="journal article" date="2012" name="Science">
        <title>The Paleozoic origin of enzymatic lignin decomposition reconstructed from 31 fungal genomes.</title>
        <authorList>
            <person name="Floudas D."/>
            <person name="Binder M."/>
            <person name="Riley R."/>
            <person name="Barry K."/>
            <person name="Blanchette R.A."/>
            <person name="Henrissat B."/>
            <person name="Martinez A.T."/>
            <person name="Otillar R."/>
            <person name="Spatafora J.W."/>
            <person name="Yadav J.S."/>
            <person name="Aerts A."/>
            <person name="Benoit I."/>
            <person name="Boyd A."/>
            <person name="Carlson A."/>
            <person name="Copeland A."/>
            <person name="Coutinho P.M."/>
            <person name="de Vries R.P."/>
            <person name="Ferreira P."/>
            <person name="Findley K."/>
            <person name="Foster B."/>
            <person name="Gaskell J."/>
            <person name="Glotzer D."/>
            <person name="Gorecki P."/>
            <person name="Heitman J."/>
            <person name="Hesse C."/>
            <person name="Hori C."/>
            <person name="Igarashi K."/>
            <person name="Jurgens J.A."/>
            <person name="Kallen N."/>
            <person name="Kersten P."/>
            <person name="Kohler A."/>
            <person name="Kuees U."/>
            <person name="Kumar T.K.A."/>
            <person name="Kuo A."/>
            <person name="LaButti K."/>
            <person name="Larrondo L.F."/>
            <person name="Lindquist E."/>
            <person name="Ling A."/>
            <person name="Lombard V."/>
            <person name="Lucas S."/>
            <person name="Lundell T."/>
            <person name="Martin R."/>
            <person name="McLaughlin D.J."/>
            <person name="Morgenstern I."/>
            <person name="Morin E."/>
            <person name="Murat C."/>
            <person name="Nagy L.G."/>
            <person name="Nolan M."/>
            <person name="Ohm R.A."/>
            <person name="Patyshakuliyeva A."/>
            <person name="Rokas A."/>
            <person name="Ruiz-Duenas F.J."/>
            <person name="Sabat G."/>
            <person name="Salamov A."/>
            <person name="Samejima M."/>
            <person name="Schmutz J."/>
            <person name="Slot J.C."/>
            <person name="St John F."/>
            <person name="Stenlid J."/>
            <person name="Sun H."/>
            <person name="Sun S."/>
            <person name="Syed K."/>
            <person name="Tsang A."/>
            <person name="Wiebenga A."/>
            <person name="Young D."/>
            <person name="Pisabarro A."/>
            <person name="Eastwood D.C."/>
            <person name="Martin F."/>
            <person name="Cullen D."/>
            <person name="Grigoriev I.V."/>
            <person name="Hibbett D.S."/>
        </authorList>
    </citation>
    <scope>NUCLEOTIDE SEQUENCE</scope>
    <source>
        <strain evidence="4">FP-58527</strain>
    </source>
</reference>
<dbReference type="Pfam" id="PF13374">
    <property type="entry name" value="TPR_10"/>
    <property type="match status" value="3"/>
</dbReference>
<gene>
    <name evidence="3" type="ORF">FOMPIDRAFT_1110823</name>
</gene>
<accession>S8FXF0</accession>
<dbReference type="STRING" id="743788.S8FXF0"/>
<dbReference type="InterPro" id="IPR011990">
    <property type="entry name" value="TPR-like_helical_dom_sf"/>
</dbReference>
<evidence type="ECO:0000256" key="1">
    <source>
        <dbReference type="SAM" id="Coils"/>
    </source>
</evidence>
<dbReference type="OrthoDB" id="3169018at2759"/>
<dbReference type="InterPro" id="IPR024983">
    <property type="entry name" value="CHAT_dom"/>
</dbReference>
<dbReference type="InParanoid" id="S8FXF0"/>
<evidence type="ECO:0000313" key="3">
    <source>
        <dbReference type="EMBL" id="EPT05791.1"/>
    </source>
</evidence>
<sequence>MGNPNSQPADHVHIEVAMTLYQSALDLLPADNPARAPLIHRLIQVLKARSAQSGDRAAEDLDRAIQLGYETFFLLPNGDPDSRVHFLSIIAHCHRARFELCGDRDDLDGAIHLHCEALDLSQPRNPLRAHVLTGLTTALSIRYEKYKDHADFEWIVALRAESAALVHWPLGHQHRSAIVDNLAVALQARFGQVGDRADLDSAITLHREVLELRPAGHPHHSSSLGNLAGALLTRFEQLGDRADLDSAITLLREALELRPAGHPDRSSSLSNLAVALLTRFTQLGDRADLDSAVTLLREALELYPAGHPDRSSSLNNLAGALQTRFEQLGDRADLDSAITLLREALELCPAGHPDRSSSLNNLAGALHTRFEQLGDRADLDSAITLHREALELRPAGHPDRSSSLSNLAGALRTRFEQLGDRADLDSAITLLREALELRPARHPDRSSSLGNLALALRTRFEQLGDRADLDSAITLHREALELHPAGHPDHGASLSNLAACVLYRWHHFRDDAALDEFIALCERAAIISHGTYSCHWSLVSIRLDPETSHYSPREALDLLTHLLHNPLAVVQHTLGQAVSKLARFSEIGDLNKSTQQRVVEVYSEVISLMPRAAYLGLSPKQRLQSVTDAEPAAIMAASHALALHDIPTAIELLEQGRAVFWQQATRLRTPLVSSQIPLFKQNEINQLLHSLDNQPILLSPQDRRSIEQEEAKRWRQSQRLEELLKEVRRQFEAEAKEHSLFPPEYPSLIQAAKKGPIVVLLSTPVFSGAVIIKQGGASDLVHLPEAKPSWLDAWIQSWDKYVESARALPRDARAAYMAGPKDISDSQHELLEELWDKVALPVIQALSLAKVCPTGIFSHIPMHAAGVYPSGPCCSDYFISSYTSTLTTLLKSRDSFQHSLPTHTAKVVLAAVPHAAYSRASQIPGTTEEIHAIHDLLCGKQPPLLQDTSRVVVLHDADSTALKEQLNDAAILHLASHGVQMQGHPLQSGFLMADRMLTMEELMKLSLPNAFLAILSACQTATGDIRQADQAVHLAATMQFLGFKSVVATMWYVYFCTGMTLSDFTLYQHLYKDPSKPLDPDLVAIALDEAVEKLRTSPNSKEILPSTWAPFIHIGV</sequence>
<feature type="coiled-coil region" evidence="1">
    <location>
        <begin position="706"/>
        <end position="737"/>
    </location>
</feature>
<dbReference type="EMBL" id="KE504123">
    <property type="protein sequence ID" value="EPT05791.1"/>
    <property type="molecule type" value="Genomic_DNA"/>
</dbReference>
<dbReference type="eggNOG" id="KOG4626">
    <property type="taxonomic scope" value="Eukaryota"/>
</dbReference>
<keyword evidence="4" id="KW-1185">Reference proteome</keyword>
<feature type="domain" description="CHAT" evidence="2">
    <location>
        <begin position="829"/>
        <end position="1115"/>
    </location>
</feature>
<dbReference type="PANTHER" id="PTHR19959:SF119">
    <property type="entry name" value="FUNGAL LIPASE-LIKE DOMAIN-CONTAINING PROTEIN"/>
    <property type="match status" value="1"/>
</dbReference>
<dbReference type="Pfam" id="PF12770">
    <property type="entry name" value="CHAT"/>
    <property type="match status" value="1"/>
</dbReference>
<name>S8FXF0_FOMSC</name>
<dbReference type="Gene3D" id="1.25.40.10">
    <property type="entry name" value="Tetratricopeptide repeat domain"/>
    <property type="match status" value="3"/>
</dbReference>
<dbReference type="Proteomes" id="UP000015241">
    <property type="component" value="Unassembled WGS sequence"/>
</dbReference>
<dbReference type="HOGENOM" id="CLU_001305_0_1_1"/>
<organism evidence="3 4">
    <name type="scientific">Fomitopsis schrenkii</name>
    <name type="common">Brown rot fungus</name>
    <dbReference type="NCBI Taxonomy" id="2126942"/>
    <lineage>
        <taxon>Eukaryota</taxon>
        <taxon>Fungi</taxon>
        <taxon>Dikarya</taxon>
        <taxon>Basidiomycota</taxon>
        <taxon>Agaricomycotina</taxon>
        <taxon>Agaricomycetes</taxon>
        <taxon>Polyporales</taxon>
        <taxon>Fomitopsis</taxon>
    </lineage>
</organism>
<dbReference type="AlphaFoldDB" id="S8FXF0"/>
<dbReference type="SUPFAM" id="SSF48452">
    <property type="entry name" value="TPR-like"/>
    <property type="match status" value="1"/>
</dbReference>
<proteinExistence type="predicted"/>
<protein>
    <recommendedName>
        <fullName evidence="2">CHAT domain-containing protein</fullName>
    </recommendedName>
</protein>
<keyword evidence="1" id="KW-0175">Coiled coil</keyword>